<dbReference type="GO" id="GO:0042277">
    <property type="term" value="F:peptide binding"/>
    <property type="evidence" value="ECO:0007669"/>
    <property type="project" value="TreeGrafter"/>
</dbReference>
<dbReference type="CDD" id="cd09603">
    <property type="entry name" value="M1_APN_like"/>
    <property type="match status" value="1"/>
</dbReference>
<dbReference type="PRINTS" id="PR00756">
    <property type="entry name" value="ALADIPTASE"/>
</dbReference>
<name>A0A1I0ZNW8_9FLAO</name>
<dbReference type="Pfam" id="PF17900">
    <property type="entry name" value="Peptidase_M1_N"/>
    <property type="match status" value="1"/>
</dbReference>
<evidence type="ECO:0000256" key="4">
    <source>
        <dbReference type="ARBA" id="ARBA00012564"/>
    </source>
</evidence>
<dbReference type="InterPro" id="IPR027268">
    <property type="entry name" value="Peptidase_M4/M1_CTD_sf"/>
</dbReference>
<keyword evidence="7" id="KW-0645">Protease</keyword>
<dbReference type="SUPFAM" id="SSF55486">
    <property type="entry name" value="Metalloproteases ('zincins'), catalytic domain"/>
    <property type="match status" value="1"/>
</dbReference>
<dbReference type="Pfam" id="PF01433">
    <property type="entry name" value="Peptidase_M1"/>
    <property type="match status" value="1"/>
</dbReference>
<accession>A0A1I0ZNW8</accession>
<dbReference type="GO" id="GO:0016020">
    <property type="term" value="C:membrane"/>
    <property type="evidence" value="ECO:0007669"/>
    <property type="project" value="TreeGrafter"/>
</dbReference>
<dbReference type="AlphaFoldDB" id="A0A1I0ZNW8"/>
<keyword evidence="15" id="KW-1185">Reference proteome</keyword>
<evidence type="ECO:0000256" key="1">
    <source>
        <dbReference type="ARBA" id="ARBA00000098"/>
    </source>
</evidence>
<dbReference type="Gene3D" id="2.60.40.1730">
    <property type="entry name" value="tricorn interacting facor f3 domain"/>
    <property type="match status" value="1"/>
</dbReference>
<keyword evidence="8" id="KW-0479">Metal-binding</keyword>
<comment type="similarity">
    <text evidence="3">Belongs to the peptidase M1 family.</text>
</comment>
<feature type="domain" description="Aminopeptidase N-like N-terminal" evidence="13">
    <location>
        <begin position="35"/>
        <end position="186"/>
    </location>
</feature>
<keyword evidence="6 14" id="KW-0031">Aminopeptidase</keyword>
<dbReference type="GO" id="GO:0016285">
    <property type="term" value="F:alanyl aminopeptidase activity"/>
    <property type="evidence" value="ECO:0007669"/>
    <property type="project" value="UniProtKB-EC"/>
</dbReference>
<evidence type="ECO:0000313" key="15">
    <source>
        <dbReference type="Proteomes" id="UP000199604"/>
    </source>
</evidence>
<protein>
    <recommendedName>
        <fullName evidence="5">Aminopeptidase N</fullName>
        <ecNumber evidence="4">3.4.11.2</ecNumber>
    </recommendedName>
</protein>
<proteinExistence type="inferred from homology"/>
<gene>
    <name evidence="14" type="ORF">SAMN05660845_2321</name>
</gene>
<dbReference type="InterPro" id="IPR042097">
    <property type="entry name" value="Aminopeptidase_N-like_N_sf"/>
</dbReference>
<dbReference type="GO" id="GO:0008270">
    <property type="term" value="F:zinc ion binding"/>
    <property type="evidence" value="ECO:0007669"/>
    <property type="project" value="InterPro"/>
</dbReference>
<reference evidence="15" key="1">
    <citation type="submission" date="2016-10" db="EMBL/GenBank/DDBJ databases">
        <authorList>
            <person name="Varghese N."/>
            <person name="Submissions S."/>
        </authorList>
    </citation>
    <scope>NUCLEOTIDE SEQUENCE [LARGE SCALE GENOMIC DNA]</scope>
    <source>
        <strain evidence="15">DSM 21789</strain>
    </source>
</reference>
<dbReference type="GO" id="GO:0043171">
    <property type="term" value="P:peptide catabolic process"/>
    <property type="evidence" value="ECO:0007669"/>
    <property type="project" value="TreeGrafter"/>
</dbReference>
<dbReference type="STRING" id="498292.SAMN05660845_2321"/>
<dbReference type="SUPFAM" id="SSF48371">
    <property type="entry name" value="ARM repeat"/>
    <property type="match status" value="1"/>
</dbReference>
<dbReference type="InterPro" id="IPR050344">
    <property type="entry name" value="Peptidase_M1_aminopeptidases"/>
</dbReference>
<dbReference type="EMBL" id="FOJT01000006">
    <property type="protein sequence ID" value="SFB27171.1"/>
    <property type="molecule type" value="Genomic_DNA"/>
</dbReference>
<evidence type="ECO:0000256" key="2">
    <source>
        <dbReference type="ARBA" id="ARBA00001947"/>
    </source>
</evidence>
<dbReference type="OrthoDB" id="100605at2"/>
<comment type="catalytic activity">
    <reaction evidence="1">
        <text>Release of an N-terminal amino acid, Xaa-|-Yaa- from a peptide, amide or arylamide. Xaa is preferably Ala, but may be most amino acids including Pro (slow action). When a terminal hydrophobic residue is followed by a prolyl residue, the two may be released as an intact Xaa-Pro dipeptide.</text>
        <dbReference type="EC" id="3.4.11.2"/>
    </reaction>
</comment>
<dbReference type="InterPro" id="IPR045357">
    <property type="entry name" value="Aminopeptidase_N-like_N"/>
</dbReference>
<organism evidence="14 15">
    <name type="scientific">Flavobacterium swingsii</name>
    <dbReference type="NCBI Taxonomy" id="498292"/>
    <lineage>
        <taxon>Bacteria</taxon>
        <taxon>Pseudomonadati</taxon>
        <taxon>Bacteroidota</taxon>
        <taxon>Flavobacteriia</taxon>
        <taxon>Flavobacteriales</taxon>
        <taxon>Flavobacteriaceae</taxon>
        <taxon>Flavobacterium</taxon>
    </lineage>
</organism>
<dbReference type="GO" id="GO:0005737">
    <property type="term" value="C:cytoplasm"/>
    <property type="evidence" value="ECO:0007669"/>
    <property type="project" value="TreeGrafter"/>
</dbReference>
<dbReference type="GO" id="GO:0005615">
    <property type="term" value="C:extracellular space"/>
    <property type="evidence" value="ECO:0007669"/>
    <property type="project" value="TreeGrafter"/>
</dbReference>
<dbReference type="EC" id="3.4.11.2" evidence="4"/>
<dbReference type="GO" id="GO:0006508">
    <property type="term" value="P:proteolysis"/>
    <property type="evidence" value="ECO:0007669"/>
    <property type="project" value="UniProtKB-KW"/>
</dbReference>
<keyword evidence="9" id="KW-0378">Hydrolase</keyword>
<dbReference type="PANTHER" id="PTHR11533">
    <property type="entry name" value="PROTEASE M1 ZINC METALLOPROTEASE"/>
    <property type="match status" value="1"/>
</dbReference>
<evidence type="ECO:0000256" key="9">
    <source>
        <dbReference type="ARBA" id="ARBA00022801"/>
    </source>
</evidence>
<evidence type="ECO:0000256" key="11">
    <source>
        <dbReference type="ARBA" id="ARBA00023049"/>
    </source>
</evidence>
<evidence type="ECO:0000256" key="6">
    <source>
        <dbReference type="ARBA" id="ARBA00022438"/>
    </source>
</evidence>
<keyword evidence="11" id="KW-0482">Metalloprotease</keyword>
<comment type="cofactor">
    <cofactor evidence="2">
        <name>Zn(2+)</name>
        <dbReference type="ChEBI" id="CHEBI:29105"/>
    </cofactor>
</comment>
<evidence type="ECO:0000259" key="12">
    <source>
        <dbReference type="Pfam" id="PF01433"/>
    </source>
</evidence>
<dbReference type="GO" id="GO:0070006">
    <property type="term" value="F:metalloaminopeptidase activity"/>
    <property type="evidence" value="ECO:0007669"/>
    <property type="project" value="TreeGrafter"/>
</dbReference>
<dbReference type="Proteomes" id="UP000199604">
    <property type="component" value="Unassembled WGS sequence"/>
</dbReference>
<evidence type="ECO:0000259" key="13">
    <source>
        <dbReference type="Pfam" id="PF17900"/>
    </source>
</evidence>
<evidence type="ECO:0000256" key="8">
    <source>
        <dbReference type="ARBA" id="ARBA00022723"/>
    </source>
</evidence>
<dbReference type="SUPFAM" id="SSF63737">
    <property type="entry name" value="Leukotriene A4 hydrolase N-terminal domain"/>
    <property type="match status" value="1"/>
</dbReference>
<dbReference type="InterPro" id="IPR014782">
    <property type="entry name" value="Peptidase_M1_dom"/>
</dbReference>
<evidence type="ECO:0000313" key="14">
    <source>
        <dbReference type="EMBL" id="SFB27171.1"/>
    </source>
</evidence>
<dbReference type="PANTHER" id="PTHR11533:SF174">
    <property type="entry name" value="PUROMYCIN-SENSITIVE AMINOPEPTIDASE-RELATED"/>
    <property type="match status" value="1"/>
</dbReference>
<keyword evidence="10" id="KW-0862">Zinc</keyword>
<dbReference type="Gene3D" id="1.10.390.10">
    <property type="entry name" value="Neutral Protease Domain 2"/>
    <property type="match status" value="1"/>
</dbReference>
<evidence type="ECO:0000256" key="10">
    <source>
        <dbReference type="ARBA" id="ARBA00022833"/>
    </source>
</evidence>
<feature type="domain" description="Peptidase M1 membrane alanine aminopeptidase" evidence="12">
    <location>
        <begin position="226"/>
        <end position="424"/>
    </location>
</feature>
<sequence>MKYIFLLFSAFSFAQQTQKVDFISMNGLLVPSAIEKSISGQIKYDFIVKSSVDTIKIDAKRMEFSSVKINGNEVNFKNSGKELQLFEGFKTGKNTLIFDYKATPKQTLYFNGENEGLQIWTQGQGKYTSNWLPSFDDVNEKIIFNLTIAFDSDYQVISNGKLIQNTENKYLKSWHYQMQKPMSSYLVMIAIGKFEKQVLNSKSGIVLEQYLKPEDKNKFASTYRYSKEIFDFFESEIGVKYPWEIYKQVPVNDFLYAGMENTSATIFSQDFVVDAIGFNDRNYINVNAHELAHQWFGDMITAKSGKDHWLQEGFASYYALLAEKKIFGDDHFNYELLKMAEELKEASKTDTIPILNEKASSLSFYKKGAWALHVLREGVGEKNFQKAVKNYLNKYKFKNVVTDDFLAEIKKVSNYNVDNFKENWLEKPGFNVNEAIQILNKNKFIKQYLDLQKNENIPFAEKKIQFENILKSNLFYPIKQEVIYQLATTSFDEKKELIQIAMQSGGINIRQAVAETMPKIPLEFKQQYESFLDDKSYTTREIALQNLWAQFPENRTMLIEKSKDWQGRNDKNLPIIWLTLALGTKEYEPTKKVEFYNEIVNYASTNFDSSIRQNALEILIKINPSDERVLTSLVNATTHHKWQFVKFGKETIREMIKKEEFRKLFNDLLPKLIDKEKVSLEKLLNENQITK</sequence>
<evidence type="ECO:0000256" key="5">
    <source>
        <dbReference type="ARBA" id="ARBA00015611"/>
    </source>
</evidence>
<dbReference type="RefSeq" id="WP_091477375.1">
    <property type="nucleotide sequence ID" value="NZ_FOJT01000006.1"/>
</dbReference>
<evidence type="ECO:0000256" key="3">
    <source>
        <dbReference type="ARBA" id="ARBA00010136"/>
    </source>
</evidence>
<evidence type="ECO:0000256" key="7">
    <source>
        <dbReference type="ARBA" id="ARBA00022670"/>
    </source>
</evidence>
<dbReference type="InterPro" id="IPR001930">
    <property type="entry name" value="Peptidase_M1"/>
</dbReference>
<dbReference type="InterPro" id="IPR016024">
    <property type="entry name" value="ARM-type_fold"/>
</dbReference>